<dbReference type="Gene3D" id="1.25.40.10">
    <property type="entry name" value="Tetratricopeptide repeat domain"/>
    <property type="match status" value="1"/>
</dbReference>
<protein>
    <recommendedName>
        <fullName evidence="2">Tetratricopeptide repeat protein</fullName>
    </recommendedName>
</protein>
<dbReference type="AlphaFoldDB" id="A0A383ES52"/>
<evidence type="ECO:0000313" key="1">
    <source>
        <dbReference type="EMBL" id="SVE59687.1"/>
    </source>
</evidence>
<organism evidence="1">
    <name type="scientific">marine metagenome</name>
    <dbReference type="NCBI Taxonomy" id="408172"/>
    <lineage>
        <taxon>unclassified sequences</taxon>
        <taxon>metagenomes</taxon>
        <taxon>ecological metagenomes</taxon>
    </lineage>
</organism>
<reference evidence="1" key="1">
    <citation type="submission" date="2018-05" db="EMBL/GenBank/DDBJ databases">
        <authorList>
            <person name="Lanie J.A."/>
            <person name="Ng W.-L."/>
            <person name="Kazmierczak K.M."/>
            <person name="Andrzejewski T.M."/>
            <person name="Davidsen T.M."/>
            <person name="Wayne K.J."/>
            <person name="Tettelin H."/>
            <person name="Glass J.I."/>
            <person name="Rusch D."/>
            <person name="Podicherti R."/>
            <person name="Tsui H.-C.T."/>
            <person name="Winkler M.E."/>
        </authorList>
    </citation>
    <scope>NUCLEOTIDE SEQUENCE</scope>
</reference>
<feature type="non-terminal residue" evidence="1">
    <location>
        <position position="172"/>
    </location>
</feature>
<sequence>MTPPSTNTHATLHLISGVFLTLMVLLPSSTIAAQNKAAEAAYEGAAGLVQLQLWDKAAKGYLEYFEKFPKHEMAGHAHHGLGLCHFNLKDYTAAARELKAAANSRGRSLPNPVEVNLLLGQALMKKEPADFGDAEEAFETSLESLGFSKSGIIIRSWDEQNVKKWLGKNKDT</sequence>
<gene>
    <name evidence="1" type="ORF">METZ01_LOCUS512541</name>
</gene>
<accession>A0A383ES52</accession>
<evidence type="ECO:0008006" key="2">
    <source>
        <dbReference type="Google" id="ProtNLM"/>
    </source>
</evidence>
<dbReference type="EMBL" id="UINC01228394">
    <property type="protein sequence ID" value="SVE59687.1"/>
    <property type="molecule type" value="Genomic_DNA"/>
</dbReference>
<dbReference type="SUPFAM" id="SSF48452">
    <property type="entry name" value="TPR-like"/>
    <property type="match status" value="1"/>
</dbReference>
<proteinExistence type="predicted"/>
<name>A0A383ES52_9ZZZZ</name>
<dbReference type="InterPro" id="IPR011990">
    <property type="entry name" value="TPR-like_helical_dom_sf"/>
</dbReference>